<feature type="domain" description="Smr" evidence="2">
    <location>
        <begin position="458"/>
        <end position="541"/>
    </location>
</feature>
<dbReference type="PANTHER" id="PTHR46535:SF1">
    <property type="entry name" value="NEDD4-BINDING PROTEIN 2"/>
    <property type="match status" value="1"/>
</dbReference>
<evidence type="ECO:0000256" key="1">
    <source>
        <dbReference type="SAM" id="MobiDB-lite"/>
    </source>
</evidence>
<dbReference type="InterPro" id="IPR052772">
    <property type="entry name" value="Endo/PolyKinase_Domain-Protein"/>
</dbReference>
<feature type="region of interest" description="Disordered" evidence="1">
    <location>
        <begin position="156"/>
        <end position="224"/>
    </location>
</feature>
<dbReference type="InterPro" id="IPR036063">
    <property type="entry name" value="Smr_dom_sf"/>
</dbReference>
<sequence>MADEDDARLRALVEEFGLDDEVVQSVKVAVGNDARRAFEVLCEMVVPQHERDAATMQSGLRAAPRAVDSLEREEDAALHIREERPESGDAMRSAKDTRVSGTMDVHSKIDQLIAEFKLDHEMVRFVLEALENDEEQAFELLCEMVGNFDFPLCPENPSSEASQHGPTVDACPASASQSGNQPDISATHVKYRRKQPKDSQGQSPAGSENHRQPRQRPRASSKTSLKLSYQEFHKAIDDDAFANVWTNQYHGGGRRLAAKERAPELCLKYPWAERRVVEHLFEQLDGDGAKVEETLRLMLPQVEDAPDFVLPVREVGNDSERASEQYVPSARSGGAVSAMETTSAGTEGGAFESGGSQAFDKLNISVKELEQDMLELARSVTCKMQLSGREEGELLVPFARLLALGTQRDSCLRLAASSRNYNFVNQANALERQRAPLEHQIMQLVTAPGHSFALVDTLDLHGLLVKDALFLTRAKLAACRQARLDGCVDAKLSRQLQLITGRGNRSGSKGAAIRPALEAFLTDRRLKYTLDPHGGILRVRV</sequence>
<dbReference type="Proteomes" id="UP000324585">
    <property type="component" value="Unassembled WGS sequence"/>
</dbReference>
<dbReference type="OrthoDB" id="3231855at2759"/>
<dbReference type="PANTHER" id="PTHR46535">
    <property type="entry name" value="NEDD4-BINDING PROTEIN 2"/>
    <property type="match status" value="1"/>
</dbReference>
<keyword evidence="4" id="KW-1185">Reference proteome</keyword>
<dbReference type="EMBL" id="VRMN01000015">
    <property type="protein sequence ID" value="KAA8491179.1"/>
    <property type="molecule type" value="Genomic_DNA"/>
</dbReference>
<protein>
    <recommendedName>
        <fullName evidence="2">Smr domain-containing protein</fullName>
    </recommendedName>
</protein>
<dbReference type="OMA" id="KYEWISR"/>
<dbReference type="GO" id="GO:0005634">
    <property type="term" value="C:nucleus"/>
    <property type="evidence" value="ECO:0007669"/>
    <property type="project" value="TreeGrafter"/>
</dbReference>
<dbReference type="Gene3D" id="3.30.1370.110">
    <property type="match status" value="1"/>
</dbReference>
<dbReference type="InterPro" id="IPR002625">
    <property type="entry name" value="Smr_dom"/>
</dbReference>
<dbReference type="PROSITE" id="PS50828">
    <property type="entry name" value="SMR"/>
    <property type="match status" value="1"/>
</dbReference>
<evidence type="ECO:0000313" key="3">
    <source>
        <dbReference type="EMBL" id="KAA8491179.1"/>
    </source>
</evidence>
<dbReference type="SMART" id="SM00463">
    <property type="entry name" value="SMR"/>
    <property type="match status" value="1"/>
</dbReference>
<reference evidence="4" key="1">
    <citation type="journal article" date="2019" name="Nat. Commun.">
        <title>Expansion of phycobilisome linker gene families in mesophilic red algae.</title>
        <authorList>
            <person name="Lee J."/>
            <person name="Kim D."/>
            <person name="Bhattacharya D."/>
            <person name="Yoon H.S."/>
        </authorList>
    </citation>
    <scope>NUCLEOTIDE SEQUENCE [LARGE SCALE GENOMIC DNA]</scope>
    <source>
        <strain evidence="4">CCMP 1328</strain>
    </source>
</reference>
<dbReference type="SUPFAM" id="SSF160443">
    <property type="entry name" value="SMR domain-like"/>
    <property type="match status" value="1"/>
</dbReference>
<name>A0A5J4YIG5_PORPP</name>
<gene>
    <name evidence="3" type="ORF">FVE85_9474</name>
</gene>
<evidence type="ECO:0000313" key="4">
    <source>
        <dbReference type="Proteomes" id="UP000324585"/>
    </source>
</evidence>
<feature type="compositionally biased region" description="Polar residues" evidence="1">
    <location>
        <begin position="174"/>
        <end position="184"/>
    </location>
</feature>
<evidence type="ECO:0000259" key="2">
    <source>
        <dbReference type="PROSITE" id="PS50828"/>
    </source>
</evidence>
<organism evidence="3 4">
    <name type="scientific">Porphyridium purpureum</name>
    <name type="common">Red alga</name>
    <name type="synonym">Porphyridium cruentum</name>
    <dbReference type="NCBI Taxonomy" id="35688"/>
    <lineage>
        <taxon>Eukaryota</taxon>
        <taxon>Rhodophyta</taxon>
        <taxon>Bangiophyceae</taxon>
        <taxon>Porphyridiales</taxon>
        <taxon>Porphyridiaceae</taxon>
        <taxon>Porphyridium</taxon>
    </lineage>
</organism>
<feature type="compositionally biased region" description="Polar residues" evidence="1">
    <location>
        <begin position="156"/>
        <end position="165"/>
    </location>
</feature>
<dbReference type="GO" id="GO:0004519">
    <property type="term" value="F:endonuclease activity"/>
    <property type="evidence" value="ECO:0007669"/>
    <property type="project" value="TreeGrafter"/>
</dbReference>
<proteinExistence type="predicted"/>
<accession>A0A5J4YIG5</accession>
<dbReference type="AlphaFoldDB" id="A0A5J4YIG5"/>
<comment type="caution">
    <text evidence="3">The sequence shown here is derived from an EMBL/GenBank/DDBJ whole genome shotgun (WGS) entry which is preliminary data.</text>
</comment>